<evidence type="ECO:0000259" key="20">
    <source>
        <dbReference type="Pfam" id="PF01478"/>
    </source>
</evidence>
<feature type="transmembrane region" description="Helical" evidence="19">
    <location>
        <begin position="172"/>
        <end position="189"/>
    </location>
</feature>
<evidence type="ECO:0000256" key="10">
    <source>
        <dbReference type="ARBA" id="ARBA00022801"/>
    </source>
</evidence>
<dbReference type="FunFam" id="1.20.120.1220:FF:000001">
    <property type="entry name" value="Type 4 prepilin-like proteins leader peptide-processing enzyme"/>
    <property type="match status" value="1"/>
</dbReference>
<sequence>MISFIYYFQTHTTELLIVGTLLGLIVGSFLNVVILRLPVIMERNWRHQCSQLLRQTHSKTPTDPSDSPETIEEKPFNLVVPRSRCTNCAHILSVFENIPVISYLLLRGRCSACHTSISPRYPLIELLSGIMAGGIAWQFGFGIHTAGALLFTWALIALAFIDLDHQQLPDEITLPFLWIGLTFNLFGVYATIEDSIIGAIFGYGILWAVYQSFRLSTGKAGMGYGDFKLLAMVGAWLGWQALPATILISSAIGAMVGITMILLRGHDRNIPIPFGPYIAIAAWISLLWGPDITEWYLRIWA</sequence>
<keyword evidence="8" id="KW-0949">S-adenosyl-L-methionine</keyword>
<keyword evidence="9 18" id="KW-0812">Transmembrane</keyword>
<comment type="similarity">
    <text evidence="2 17">Belongs to the peptidase A24 family.</text>
</comment>
<dbReference type="GO" id="GO:0008168">
    <property type="term" value="F:methyltransferase activity"/>
    <property type="evidence" value="ECO:0007669"/>
    <property type="project" value="UniProtKB-KW"/>
</dbReference>
<evidence type="ECO:0000256" key="2">
    <source>
        <dbReference type="ARBA" id="ARBA00005801"/>
    </source>
</evidence>
<dbReference type="GO" id="GO:0004190">
    <property type="term" value="F:aspartic-type endopeptidase activity"/>
    <property type="evidence" value="ECO:0007669"/>
    <property type="project" value="UniProtKB-EC"/>
</dbReference>
<keyword evidence="4" id="KW-0997">Cell inner membrane</keyword>
<name>A0A450T8N5_9GAMM</name>
<evidence type="ECO:0000256" key="5">
    <source>
        <dbReference type="ARBA" id="ARBA00022603"/>
    </source>
</evidence>
<dbReference type="Pfam" id="PF01478">
    <property type="entry name" value="Peptidase_A24"/>
    <property type="match status" value="1"/>
</dbReference>
<dbReference type="GO" id="GO:0032259">
    <property type="term" value="P:methylation"/>
    <property type="evidence" value="ECO:0007669"/>
    <property type="project" value="UniProtKB-KW"/>
</dbReference>
<comment type="function">
    <text evidence="18">Plays an essential role in type IV pili and type II pseudopili formation by proteolytically removing the leader sequence from substrate proteins and subsequently monomethylating the alpha-amino group of the newly exposed N-terminal phenylalanine.</text>
</comment>
<dbReference type="InterPro" id="IPR010627">
    <property type="entry name" value="Prepilin_pept_A24_N"/>
</dbReference>
<feature type="transmembrane region" description="Helical" evidence="19">
    <location>
        <begin position="135"/>
        <end position="160"/>
    </location>
</feature>
<dbReference type="GO" id="GO:0006465">
    <property type="term" value="P:signal peptide processing"/>
    <property type="evidence" value="ECO:0007669"/>
    <property type="project" value="TreeGrafter"/>
</dbReference>
<dbReference type="InterPro" id="IPR014032">
    <property type="entry name" value="Peptidase_A24A_bac"/>
</dbReference>
<keyword evidence="7 18" id="KW-0808">Transferase</keyword>
<gene>
    <name evidence="22" type="ORF">BECKFW1821C_GA0114237_100384</name>
</gene>
<evidence type="ECO:0000256" key="6">
    <source>
        <dbReference type="ARBA" id="ARBA00022670"/>
    </source>
</evidence>
<dbReference type="PANTHER" id="PTHR30487:SF0">
    <property type="entry name" value="PREPILIN LEADER PEPTIDASE_N-METHYLTRANSFERASE-RELATED"/>
    <property type="match status" value="1"/>
</dbReference>
<evidence type="ECO:0000256" key="18">
    <source>
        <dbReference type="RuleBase" id="RU003794"/>
    </source>
</evidence>
<dbReference type="EC" id="2.1.1.-" evidence="18"/>
<comment type="subcellular location">
    <subcellularLocation>
        <location evidence="1">Cell inner membrane</location>
        <topology evidence="1">Multi-pass membrane protein</topology>
    </subcellularLocation>
    <subcellularLocation>
        <location evidence="18">Cell membrane</location>
        <topology evidence="18">Multi-pass membrane protein</topology>
    </subcellularLocation>
</comment>
<evidence type="ECO:0000256" key="9">
    <source>
        <dbReference type="ARBA" id="ARBA00022692"/>
    </source>
</evidence>
<evidence type="ECO:0000256" key="14">
    <source>
        <dbReference type="ARBA" id="ARBA00050401"/>
    </source>
</evidence>
<feature type="transmembrane region" description="Helical" evidence="19">
    <location>
        <begin position="196"/>
        <end position="213"/>
    </location>
</feature>
<keyword evidence="6 18" id="KW-0645">Protease</keyword>
<feature type="transmembrane region" description="Helical" evidence="19">
    <location>
        <begin position="270"/>
        <end position="288"/>
    </location>
</feature>
<dbReference type="EMBL" id="CAADFE010000003">
    <property type="protein sequence ID" value="VFJ63051.1"/>
    <property type="molecule type" value="Genomic_DNA"/>
</dbReference>
<dbReference type="InterPro" id="IPR000045">
    <property type="entry name" value="Prepilin_IV_endopep_pep"/>
</dbReference>
<organism evidence="22">
    <name type="scientific">Candidatus Kentrum sp. FW</name>
    <dbReference type="NCBI Taxonomy" id="2126338"/>
    <lineage>
        <taxon>Bacteria</taxon>
        <taxon>Pseudomonadati</taxon>
        <taxon>Pseudomonadota</taxon>
        <taxon>Gammaproteobacteria</taxon>
        <taxon>Candidatus Kentrum</taxon>
    </lineage>
</organism>
<dbReference type="GO" id="GO:0005886">
    <property type="term" value="C:plasma membrane"/>
    <property type="evidence" value="ECO:0007669"/>
    <property type="project" value="UniProtKB-SubCell"/>
</dbReference>
<dbReference type="EC" id="3.4.23.43" evidence="15 18"/>
<dbReference type="Pfam" id="PF06750">
    <property type="entry name" value="A24_N_bact"/>
    <property type="match status" value="1"/>
</dbReference>
<accession>A0A450T8N5</accession>
<evidence type="ECO:0000256" key="15">
    <source>
        <dbReference type="ARBA" id="ARBA00067082"/>
    </source>
</evidence>
<comment type="catalytic activity">
    <reaction evidence="14 18">
        <text>Typically cleaves a -Gly-|-Phe- bond to release an N-terminal, basic peptide of 5-8 residues from type IV prepilin, and then N-methylates the new N-terminal amino group, the methyl donor being S-adenosyl-L-methionine.</text>
        <dbReference type="EC" id="3.4.23.43"/>
    </reaction>
</comment>
<keyword evidence="13 18" id="KW-0511">Multifunctional enzyme</keyword>
<reference evidence="22" key="1">
    <citation type="submission" date="2019-02" db="EMBL/GenBank/DDBJ databases">
        <authorList>
            <person name="Gruber-Vodicka R. H."/>
            <person name="Seah K. B. B."/>
        </authorList>
    </citation>
    <scope>NUCLEOTIDE SEQUENCE</scope>
    <source>
        <strain evidence="22">BECK_BZ131</strain>
    </source>
</reference>
<evidence type="ECO:0000256" key="11">
    <source>
        <dbReference type="ARBA" id="ARBA00022989"/>
    </source>
</evidence>
<evidence type="ECO:0000256" key="17">
    <source>
        <dbReference type="RuleBase" id="RU003793"/>
    </source>
</evidence>
<dbReference type="Gene3D" id="1.20.120.1220">
    <property type="match status" value="1"/>
</dbReference>
<evidence type="ECO:0000256" key="4">
    <source>
        <dbReference type="ARBA" id="ARBA00022519"/>
    </source>
</evidence>
<proteinExistence type="inferred from homology"/>
<keyword evidence="5 18" id="KW-0489">Methyltransferase</keyword>
<keyword evidence="11 19" id="KW-1133">Transmembrane helix</keyword>
<keyword evidence="10 18" id="KW-0378">Hydrolase</keyword>
<dbReference type="PANTHER" id="PTHR30487">
    <property type="entry name" value="TYPE 4 PREPILIN-LIKE PROTEINS LEADER PEPTIDE-PROCESSING ENZYME"/>
    <property type="match status" value="1"/>
</dbReference>
<evidence type="ECO:0000256" key="3">
    <source>
        <dbReference type="ARBA" id="ARBA00022475"/>
    </source>
</evidence>
<dbReference type="InterPro" id="IPR050882">
    <property type="entry name" value="Prepilin_peptidase/N-MTase"/>
</dbReference>
<evidence type="ECO:0000259" key="21">
    <source>
        <dbReference type="Pfam" id="PF06750"/>
    </source>
</evidence>
<evidence type="ECO:0000313" key="22">
    <source>
        <dbReference type="EMBL" id="VFJ63051.1"/>
    </source>
</evidence>
<protein>
    <recommendedName>
        <fullName evidence="16 18">Prepilin leader peptidase/N-methyltransferase</fullName>
        <ecNumber evidence="18">2.1.1.-</ecNumber>
        <ecNumber evidence="15 18">3.4.23.43</ecNumber>
    </recommendedName>
</protein>
<feature type="transmembrane region" description="Helical" evidence="19">
    <location>
        <begin position="15"/>
        <end position="37"/>
    </location>
</feature>
<evidence type="ECO:0000256" key="13">
    <source>
        <dbReference type="ARBA" id="ARBA00023268"/>
    </source>
</evidence>
<evidence type="ECO:0000256" key="16">
    <source>
        <dbReference type="ARBA" id="ARBA00071870"/>
    </source>
</evidence>
<dbReference type="PRINTS" id="PR00864">
    <property type="entry name" value="PREPILNPTASE"/>
</dbReference>
<feature type="transmembrane region" description="Helical" evidence="19">
    <location>
        <begin position="233"/>
        <end position="263"/>
    </location>
</feature>
<keyword evidence="3" id="KW-1003">Cell membrane</keyword>
<evidence type="ECO:0000256" key="19">
    <source>
        <dbReference type="SAM" id="Phobius"/>
    </source>
</evidence>
<feature type="domain" description="Prepilin type IV endopeptidase peptidase" evidence="20">
    <location>
        <begin position="149"/>
        <end position="258"/>
    </location>
</feature>
<dbReference type="AlphaFoldDB" id="A0A450T8N5"/>
<evidence type="ECO:0000256" key="8">
    <source>
        <dbReference type="ARBA" id="ARBA00022691"/>
    </source>
</evidence>
<evidence type="ECO:0000256" key="12">
    <source>
        <dbReference type="ARBA" id="ARBA00023136"/>
    </source>
</evidence>
<evidence type="ECO:0000256" key="7">
    <source>
        <dbReference type="ARBA" id="ARBA00022679"/>
    </source>
</evidence>
<feature type="domain" description="Prepilin peptidase A24 N-terminal" evidence="21">
    <location>
        <begin position="21"/>
        <end position="139"/>
    </location>
</feature>
<evidence type="ECO:0000256" key="1">
    <source>
        <dbReference type="ARBA" id="ARBA00004429"/>
    </source>
</evidence>
<keyword evidence="12 19" id="KW-0472">Membrane</keyword>